<feature type="transmembrane region" description="Helical" evidence="1">
    <location>
        <begin position="108"/>
        <end position="137"/>
    </location>
</feature>
<protein>
    <submittedName>
        <fullName evidence="2">YitT family protein</fullName>
    </submittedName>
</protein>
<accession>A0A544QWP0</accession>
<evidence type="ECO:0000313" key="2">
    <source>
        <dbReference type="EMBL" id="TQQ85095.1"/>
    </source>
</evidence>
<feature type="transmembrane region" description="Helical" evidence="1">
    <location>
        <begin position="7"/>
        <end position="29"/>
    </location>
</feature>
<dbReference type="Proteomes" id="UP000317863">
    <property type="component" value="Unassembled WGS sequence"/>
</dbReference>
<dbReference type="Pfam" id="PF19700">
    <property type="entry name" value="DUF6198"/>
    <property type="match status" value="1"/>
</dbReference>
<dbReference type="PANTHER" id="PTHR40078">
    <property type="entry name" value="INTEGRAL MEMBRANE PROTEIN-RELATED"/>
    <property type="match status" value="1"/>
</dbReference>
<organism evidence="2 3">
    <name type="scientific">Peptacetobacter hominis</name>
    <dbReference type="NCBI Taxonomy" id="2743610"/>
    <lineage>
        <taxon>Bacteria</taxon>
        <taxon>Bacillati</taxon>
        <taxon>Bacillota</taxon>
        <taxon>Clostridia</taxon>
        <taxon>Peptostreptococcales</taxon>
        <taxon>Peptostreptococcaceae</taxon>
        <taxon>Peptacetobacter</taxon>
    </lineage>
</organism>
<feature type="transmembrane region" description="Helical" evidence="1">
    <location>
        <begin position="158"/>
        <end position="176"/>
    </location>
</feature>
<comment type="caution">
    <text evidence="2">The sequence shown here is derived from an EMBL/GenBank/DDBJ whole genome shotgun (WGS) entry which is preliminary data.</text>
</comment>
<keyword evidence="3" id="KW-1185">Reference proteome</keyword>
<dbReference type="OrthoDB" id="87655at2"/>
<keyword evidence="1" id="KW-0472">Membrane</keyword>
<keyword evidence="1" id="KW-1133">Transmembrane helix</keyword>
<dbReference type="InterPro" id="IPR038750">
    <property type="entry name" value="YczE/YyaS-like"/>
</dbReference>
<feature type="transmembrane region" description="Helical" evidence="1">
    <location>
        <begin position="182"/>
        <end position="201"/>
    </location>
</feature>
<dbReference type="AlphaFoldDB" id="A0A544QWP0"/>
<evidence type="ECO:0000256" key="1">
    <source>
        <dbReference type="SAM" id="Phobius"/>
    </source>
</evidence>
<dbReference type="EMBL" id="SGJB01000004">
    <property type="protein sequence ID" value="TQQ85095.1"/>
    <property type="molecule type" value="Genomic_DNA"/>
</dbReference>
<keyword evidence="1" id="KW-0812">Transmembrane</keyword>
<evidence type="ECO:0000313" key="3">
    <source>
        <dbReference type="Proteomes" id="UP000317863"/>
    </source>
</evidence>
<proteinExistence type="predicted"/>
<reference evidence="2 3" key="1">
    <citation type="submission" date="2019-02" db="EMBL/GenBank/DDBJ databases">
        <title>Peptostreptococcaceae bacterium ZHW00191 nov., a new bacterium isolated from the human gut.</title>
        <authorList>
            <person name="Zhou H.-W."/>
            <person name="Chen X.-J."/>
        </authorList>
    </citation>
    <scope>NUCLEOTIDE SEQUENCE [LARGE SCALE GENOMIC DNA]</scope>
    <source>
        <strain evidence="2 3">ZHW00191</strain>
    </source>
</reference>
<gene>
    <name evidence="2" type="ORF">EXD82_03090</name>
</gene>
<dbReference type="PANTHER" id="PTHR40078:SF1">
    <property type="entry name" value="INTEGRAL MEMBRANE PROTEIN"/>
    <property type="match status" value="1"/>
</dbReference>
<feature type="transmembrane region" description="Helical" evidence="1">
    <location>
        <begin position="49"/>
        <end position="70"/>
    </location>
</feature>
<name>A0A544QWP0_9FIRM</name>
<dbReference type="RefSeq" id="WP_142535452.1">
    <property type="nucleotide sequence ID" value="NZ_SGJB01000004.1"/>
</dbReference>
<feature type="transmembrane region" description="Helical" evidence="1">
    <location>
        <begin position="82"/>
        <end position="102"/>
    </location>
</feature>
<sequence>MNSIVKRYIIFIIGLIINAFGITFITKSALGTSPISGVPYVFSLKFTDLSFGIFTFILNFIFVILEIILLRNKFKPIQLLQLVATFIFSSFIDIWMFILSDLNPNTLLLRLMCLIFGCMILAFGICVEVAPNVLVVPGEGMVRVISYVLKSDFGKTKTCFDVTLMITAAVFSFIFFGKLNGLGIGTVISAVVVGQFVSLFNRKFTFLKALKA</sequence>